<evidence type="ECO:0000256" key="15">
    <source>
        <dbReference type="ARBA" id="ARBA00030800"/>
    </source>
</evidence>
<keyword evidence="12" id="KW-0902">Two-component regulatory system</keyword>
<dbReference type="InterPro" id="IPR036890">
    <property type="entry name" value="HATPase_C_sf"/>
</dbReference>
<keyword evidence="8" id="KW-0808">Transferase</keyword>
<keyword evidence="10" id="KW-0418">Kinase</keyword>
<dbReference type="SUPFAM" id="SSF55874">
    <property type="entry name" value="ATPase domain of HSP90 chaperone/DNA topoisomerase II/histidine kinase"/>
    <property type="match status" value="1"/>
</dbReference>
<evidence type="ECO:0000256" key="14">
    <source>
        <dbReference type="ARBA" id="ARBA00024827"/>
    </source>
</evidence>
<dbReference type="InterPro" id="IPR005467">
    <property type="entry name" value="His_kinase_dom"/>
</dbReference>
<evidence type="ECO:0000256" key="10">
    <source>
        <dbReference type="ARBA" id="ARBA00022777"/>
    </source>
</evidence>
<evidence type="ECO:0000256" key="1">
    <source>
        <dbReference type="ARBA" id="ARBA00000085"/>
    </source>
</evidence>
<keyword evidence="9" id="KW-0479">Metal-binding</keyword>
<evidence type="ECO:0000256" key="11">
    <source>
        <dbReference type="ARBA" id="ARBA00023004"/>
    </source>
</evidence>
<comment type="catalytic activity">
    <reaction evidence="1">
        <text>ATP + protein L-histidine = ADP + protein N-phospho-L-histidine.</text>
        <dbReference type="EC" id="2.7.13.3"/>
    </reaction>
</comment>
<protein>
    <recommendedName>
        <fullName evidence="5">Oxygen sensor histidine kinase NreB</fullName>
        <ecNumber evidence="4">2.7.13.3</ecNumber>
    </recommendedName>
    <alternativeName>
        <fullName evidence="15">Nitrogen regulation protein B</fullName>
    </alternativeName>
</protein>
<evidence type="ECO:0000256" key="8">
    <source>
        <dbReference type="ARBA" id="ARBA00022679"/>
    </source>
</evidence>
<proteinExistence type="predicted"/>
<dbReference type="InterPro" id="IPR050482">
    <property type="entry name" value="Sensor_HK_TwoCompSys"/>
</dbReference>
<dbReference type="Gene3D" id="3.30.450.40">
    <property type="match status" value="1"/>
</dbReference>
<keyword evidence="6" id="KW-0004">4Fe-4S</keyword>
<dbReference type="InterPro" id="IPR003018">
    <property type="entry name" value="GAF"/>
</dbReference>
<dbReference type="EC" id="2.7.13.3" evidence="4"/>
<evidence type="ECO:0000313" key="18">
    <source>
        <dbReference type="Proteomes" id="UP000243342"/>
    </source>
</evidence>
<comment type="caution">
    <text evidence="17">The sequence shown here is derived from an EMBL/GenBank/DDBJ whole genome shotgun (WGS) entry which is preliminary data.</text>
</comment>
<dbReference type="Gene3D" id="1.20.5.1930">
    <property type="match status" value="1"/>
</dbReference>
<keyword evidence="7" id="KW-0963">Cytoplasm</keyword>
<dbReference type="SMART" id="SM00387">
    <property type="entry name" value="HATPase_c"/>
    <property type="match status" value="1"/>
</dbReference>
<dbReference type="InterPro" id="IPR004358">
    <property type="entry name" value="Sig_transdc_His_kin-like_C"/>
</dbReference>
<evidence type="ECO:0000256" key="6">
    <source>
        <dbReference type="ARBA" id="ARBA00022485"/>
    </source>
</evidence>
<dbReference type="Pfam" id="PF07730">
    <property type="entry name" value="HisKA_3"/>
    <property type="match status" value="1"/>
</dbReference>
<comment type="subcellular location">
    <subcellularLocation>
        <location evidence="3">Cytoplasm</location>
    </subcellularLocation>
</comment>
<dbReference type="STRING" id="1428644.BIV57_03280"/>
<accession>A0A1J7BJP2</accession>
<evidence type="ECO:0000256" key="12">
    <source>
        <dbReference type="ARBA" id="ARBA00023012"/>
    </source>
</evidence>
<evidence type="ECO:0000256" key="2">
    <source>
        <dbReference type="ARBA" id="ARBA00001966"/>
    </source>
</evidence>
<evidence type="ECO:0000259" key="16">
    <source>
        <dbReference type="PROSITE" id="PS50109"/>
    </source>
</evidence>
<dbReference type="Gene3D" id="3.30.565.10">
    <property type="entry name" value="Histidine kinase-like ATPase, C-terminal domain"/>
    <property type="match status" value="1"/>
</dbReference>
<dbReference type="GO" id="GO:0046872">
    <property type="term" value="F:metal ion binding"/>
    <property type="evidence" value="ECO:0007669"/>
    <property type="project" value="UniProtKB-KW"/>
</dbReference>
<keyword evidence="13" id="KW-0411">Iron-sulfur</keyword>
<dbReference type="Pfam" id="PF02518">
    <property type="entry name" value="HATPase_c"/>
    <property type="match status" value="1"/>
</dbReference>
<evidence type="ECO:0000256" key="4">
    <source>
        <dbReference type="ARBA" id="ARBA00012438"/>
    </source>
</evidence>
<evidence type="ECO:0000256" key="13">
    <source>
        <dbReference type="ARBA" id="ARBA00023014"/>
    </source>
</evidence>
<reference evidence="17 18" key="1">
    <citation type="submission" date="2016-10" db="EMBL/GenBank/DDBJ databases">
        <title>Genome sequence of Streptomyces gilvigriseus MUSC 26.</title>
        <authorList>
            <person name="Lee L.-H."/>
            <person name="Ser H.-L."/>
        </authorList>
    </citation>
    <scope>NUCLEOTIDE SEQUENCE [LARGE SCALE GENOMIC DNA]</scope>
    <source>
        <strain evidence="17 18">MUSC 26</strain>
    </source>
</reference>
<dbReference type="GO" id="GO:0051539">
    <property type="term" value="F:4 iron, 4 sulfur cluster binding"/>
    <property type="evidence" value="ECO:0007669"/>
    <property type="project" value="UniProtKB-KW"/>
</dbReference>
<dbReference type="SMART" id="SM00065">
    <property type="entry name" value="GAF"/>
    <property type="match status" value="1"/>
</dbReference>
<dbReference type="InterPro" id="IPR003594">
    <property type="entry name" value="HATPase_dom"/>
</dbReference>
<dbReference type="GO" id="GO:0016020">
    <property type="term" value="C:membrane"/>
    <property type="evidence" value="ECO:0007669"/>
    <property type="project" value="InterPro"/>
</dbReference>
<dbReference type="Proteomes" id="UP000243342">
    <property type="component" value="Unassembled WGS sequence"/>
</dbReference>
<dbReference type="GO" id="GO:0000155">
    <property type="term" value="F:phosphorelay sensor kinase activity"/>
    <property type="evidence" value="ECO:0007669"/>
    <property type="project" value="InterPro"/>
</dbReference>
<dbReference type="EMBL" id="MLCF01000010">
    <property type="protein sequence ID" value="OIV38903.1"/>
    <property type="molecule type" value="Genomic_DNA"/>
</dbReference>
<sequence length="400" mass="43049">MTNAPPRPRRIPCGDCPADPRDFAELSGAVLAMTRHLDVRRVLQTITATARRLVGARYAALGVPDDHGGFAQFVVDGISDKQWKAIGPLPRQHGVLAEMVKKAASQRLDDVREHPDFGGWPSAHPELRDFLGVPIFDGGEEGGDVLGALFLSNKTGADSFDERDEELLRTLADHAAIALTNARLYERSRELTIVEERSRIAQELHDAVAQKLFSLRLTAQAASALLDRGEPDRAREELAEVASLAAQAADELRGVVVELRPAALVEDGLVAALRSEVEVLDRAHSAHVTIEADRLRALPAAQEEAVLRIAQEALHNALRHSGAARVRVTFTCRGGETCESGAVLRIIDDGCGFDVEEVRGKGRRLGLVSMRERAAAVGGTVQVDSAPGRGTVIELEVPGG</sequence>
<dbReference type="PANTHER" id="PTHR24421:SF61">
    <property type="entry name" value="OXYGEN SENSOR HISTIDINE KINASE NREB"/>
    <property type="match status" value="1"/>
</dbReference>
<dbReference type="CDD" id="cd16917">
    <property type="entry name" value="HATPase_UhpB-NarQ-NarX-like"/>
    <property type="match status" value="1"/>
</dbReference>
<evidence type="ECO:0000256" key="3">
    <source>
        <dbReference type="ARBA" id="ARBA00004496"/>
    </source>
</evidence>
<dbReference type="OrthoDB" id="144293at2"/>
<dbReference type="SUPFAM" id="SSF55781">
    <property type="entry name" value="GAF domain-like"/>
    <property type="match status" value="1"/>
</dbReference>
<keyword evidence="11" id="KW-0408">Iron</keyword>
<dbReference type="PRINTS" id="PR00344">
    <property type="entry name" value="BCTRLSENSOR"/>
</dbReference>
<dbReference type="Pfam" id="PF13185">
    <property type="entry name" value="GAF_2"/>
    <property type="match status" value="1"/>
</dbReference>
<name>A0A1J7BJP2_9ACTN</name>
<comment type="function">
    <text evidence="14">Member of the two-component regulatory system NreB/NreC involved in the control of dissimilatory nitrate/nitrite reduction in response to oxygen. NreB functions as a direct oxygen sensor histidine kinase which is autophosphorylated, in the absence of oxygen, probably at the conserved histidine residue, and transfers its phosphate group probably to a conserved aspartate residue of NreC. NreB/NreC activates the expression of the nitrate (narGHJI) and nitrite (nir) reductase operons, as well as the putative nitrate transporter gene narT.</text>
</comment>
<keyword evidence="18" id="KW-1185">Reference proteome</keyword>
<dbReference type="InterPro" id="IPR029016">
    <property type="entry name" value="GAF-like_dom_sf"/>
</dbReference>
<dbReference type="GO" id="GO:0005737">
    <property type="term" value="C:cytoplasm"/>
    <property type="evidence" value="ECO:0007669"/>
    <property type="project" value="UniProtKB-SubCell"/>
</dbReference>
<evidence type="ECO:0000256" key="5">
    <source>
        <dbReference type="ARBA" id="ARBA00017322"/>
    </source>
</evidence>
<evidence type="ECO:0000313" key="17">
    <source>
        <dbReference type="EMBL" id="OIV38903.1"/>
    </source>
</evidence>
<gene>
    <name evidence="17" type="ORF">BIV57_03280</name>
</gene>
<dbReference type="PROSITE" id="PS50109">
    <property type="entry name" value="HIS_KIN"/>
    <property type="match status" value="1"/>
</dbReference>
<dbReference type="GO" id="GO:0046983">
    <property type="term" value="F:protein dimerization activity"/>
    <property type="evidence" value="ECO:0007669"/>
    <property type="project" value="InterPro"/>
</dbReference>
<comment type="cofactor">
    <cofactor evidence="2">
        <name>[4Fe-4S] cluster</name>
        <dbReference type="ChEBI" id="CHEBI:49883"/>
    </cofactor>
</comment>
<dbReference type="PANTHER" id="PTHR24421">
    <property type="entry name" value="NITRATE/NITRITE SENSOR PROTEIN NARX-RELATED"/>
    <property type="match status" value="1"/>
</dbReference>
<dbReference type="InterPro" id="IPR011712">
    <property type="entry name" value="Sig_transdc_His_kin_sub3_dim/P"/>
</dbReference>
<evidence type="ECO:0000256" key="9">
    <source>
        <dbReference type="ARBA" id="ARBA00022723"/>
    </source>
</evidence>
<organism evidence="17 18">
    <name type="scientific">Mangrovactinospora gilvigrisea</name>
    <dbReference type="NCBI Taxonomy" id="1428644"/>
    <lineage>
        <taxon>Bacteria</taxon>
        <taxon>Bacillati</taxon>
        <taxon>Actinomycetota</taxon>
        <taxon>Actinomycetes</taxon>
        <taxon>Kitasatosporales</taxon>
        <taxon>Streptomycetaceae</taxon>
        <taxon>Mangrovactinospora</taxon>
    </lineage>
</organism>
<evidence type="ECO:0000256" key="7">
    <source>
        <dbReference type="ARBA" id="ARBA00022490"/>
    </source>
</evidence>
<dbReference type="AlphaFoldDB" id="A0A1J7BJP2"/>
<feature type="domain" description="Histidine kinase" evidence="16">
    <location>
        <begin position="199"/>
        <end position="400"/>
    </location>
</feature>